<dbReference type="AlphaFoldDB" id="A0A5C5V2W3"/>
<organism evidence="1 2">
    <name type="scientific">Posidoniimonas corsicana</name>
    <dbReference type="NCBI Taxonomy" id="1938618"/>
    <lineage>
        <taxon>Bacteria</taxon>
        <taxon>Pseudomonadati</taxon>
        <taxon>Planctomycetota</taxon>
        <taxon>Planctomycetia</taxon>
        <taxon>Pirellulales</taxon>
        <taxon>Lacipirellulaceae</taxon>
        <taxon>Posidoniimonas</taxon>
    </lineage>
</organism>
<dbReference type="EMBL" id="SIHJ01000003">
    <property type="protein sequence ID" value="TWT32330.1"/>
    <property type="molecule type" value="Genomic_DNA"/>
</dbReference>
<name>A0A5C5V2W3_9BACT</name>
<dbReference type="RefSeq" id="WP_228714716.1">
    <property type="nucleotide sequence ID" value="NZ_SIHJ01000003.1"/>
</dbReference>
<dbReference type="Proteomes" id="UP000316714">
    <property type="component" value="Unassembled WGS sequence"/>
</dbReference>
<reference evidence="1 2" key="1">
    <citation type="submission" date="2019-02" db="EMBL/GenBank/DDBJ databases">
        <title>Deep-cultivation of Planctomycetes and their phenomic and genomic characterization uncovers novel biology.</title>
        <authorList>
            <person name="Wiegand S."/>
            <person name="Jogler M."/>
            <person name="Boedeker C."/>
            <person name="Pinto D."/>
            <person name="Vollmers J."/>
            <person name="Rivas-Marin E."/>
            <person name="Kohn T."/>
            <person name="Peeters S.H."/>
            <person name="Heuer A."/>
            <person name="Rast P."/>
            <person name="Oberbeckmann S."/>
            <person name="Bunk B."/>
            <person name="Jeske O."/>
            <person name="Meyerdierks A."/>
            <person name="Storesund J.E."/>
            <person name="Kallscheuer N."/>
            <person name="Luecker S."/>
            <person name="Lage O.M."/>
            <person name="Pohl T."/>
            <person name="Merkel B.J."/>
            <person name="Hornburger P."/>
            <person name="Mueller R.-W."/>
            <person name="Bruemmer F."/>
            <person name="Labrenz M."/>
            <person name="Spormann A.M."/>
            <person name="Op Den Camp H."/>
            <person name="Overmann J."/>
            <person name="Amann R."/>
            <person name="Jetten M.S.M."/>
            <person name="Mascher T."/>
            <person name="Medema M.H."/>
            <person name="Devos D.P."/>
            <person name="Kaster A.-K."/>
            <person name="Ovreas L."/>
            <person name="Rohde M."/>
            <person name="Galperin M.Y."/>
            <person name="Jogler C."/>
        </authorList>
    </citation>
    <scope>NUCLEOTIDE SEQUENCE [LARGE SCALE GENOMIC DNA]</scope>
    <source>
        <strain evidence="1 2">KOR34</strain>
    </source>
</reference>
<comment type="caution">
    <text evidence="1">The sequence shown here is derived from an EMBL/GenBank/DDBJ whole genome shotgun (WGS) entry which is preliminary data.</text>
</comment>
<protein>
    <recommendedName>
        <fullName evidence="3">Phospholipase C/D domain-containing protein</fullName>
    </recommendedName>
</protein>
<accession>A0A5C5V2W3</accession>
<sequence length="220" mass="25097">MNYFAHALPLLREPSRGVYALAGVAVPDWLGVVAKRTKCRTRHAEPYLRDADSRLADLAWGVTRHHADDHWFHESAAFTRLSLDFARRLREAFCDADGMRPWFLGHILVELLLDATLIAQDPPLLAAYYEQVARVDAAFVQQAVEQMTARPAGDLAWFIGKYVEVRFLADYADDHRLLMRLNQVMKRVRLPEIPTEFTRLLPEMRAAVDEACGELTLRPA</sequence>
<gene>
    <name evidence="1" type="ORF">KOR34_40930</name>
</gene>
<evidence type="ECO:0008006" key="3">
    <source>
        <dbReference type="Google" id="ProtNLM"/>
    </source>
</evidence>
<keyword evidence="2" id="KW-1185">Reference proteome</keyword>
<proteinExistence type="predicted"/>
<evidence type="ECO:0000313" key="2">
    <source>
        <dbReference type="Proteomes" id="UP000316714"/>
    </source>
</evidence>
<evidence type="ECO:0000313" key="1">
    <source>
        <dbReference type="EMBL" id="TWT32330.1"/>
    </source>
</evidence>